<proteinExistence type="predicted"/>
<gene>
    <name evidence="1" type="ORF">Tco_0895550</name>
</gene>
<organism evidence="1 2">
    <name type="scientific">Tanacetum coccineum</name>
    <dbReference type="NCBI Taxonomy" id="301880"/>
    <lineage>
        <taxon>Eukaryota</taxon>
        <taxon>Viridiplantae</taxon>
        <taxon>Streptophyta</taxon>
        <taxon>Embryophyta</taxon>
        <taxon>Tracheophyta</taxon>
        <taxon>Spermatophyta</taxon>
        <taxon>Magnoliopsida</taxon>
        <taxon>eudicotyledons</taxon>
        <taxon>Gunneridae</taxon>
        <taxon>Pentapetalae</taxon>
        <taxon>asterids</taxon>
        <taxon>campanulids</taxon>
        <taxon>Asterales</taxon>
        <taxon>Asteraceae</taxon>
        <taxon>Asteroideae</taxon>
        <taxon>Anthemideae</taxon>
        <taxon>Anthemidinae</taxon>
        <taxon>Tanacetum</taxon>
    </lineage>
</organism>
<dbReference type="EMBL" id="BQNB010014226">
    <property type="protein sequence ID" value="GJT25613.1"/>
    <property type="molecule type" value="Genomic_DNA"/>
</dbReference>
<evidence type="ECO:0000313" key="2">
    <source>
        <dbReference type="Proteomes" id="UP001151760"/>
    </source>
</evidence>
<evidence type="ECO:0008006" key="3">
    <source>
        <dbReference type="Google" id="ProtNLM"/>
    </source>
</evidence>
<dbReference type="Proteomes" id="UP001151760">
    <property type="component" value="Unassembled WGS sequence"/>
</dbReference>
<name>A0ABQ5CG46_9ASTR</name>
<reference evidence="1" key="1">
    <citation type="journal article" date="2022" name="Int. J. Mol. Sci.">
        <title>Draft Genome of Tanacetum Coccineum: Genomic Comparison of Closely Related Tanacetum-Family Plants.</title>
        <authorList>
            <person name="Yamashiro T."/>
            <person name="Shiraishi A."/>
            <person name="Nakayama K."/>
            <person name="Satake H."/>
        </authorList>
    </citation>
    <scope>NUCLEOTIDE SEQUENCE</scope>
</reference>
<evidence type="ECO:0000313" key="1">
    <source>
        <dbReference type="EMBL" id="GJT25613.1"/>
    </source>
</evidence>
<accession>A0ABQ5CG46</accession>
<comment type="caution">
    <text evidence="1">The sequence shown here is derived from an EMBL/GenBank/DDBJ whole genome shotgun (WGS) entry which is preliminary data.</text>
</comment>
<sequence>MRGAWQAGREVVAVISVRRDSSDCVMGRAGDNDGDGKVGVNPAWCRSFVVFWGCDCWAEISRGVIIVVSDKGSIWPWKSRLLAMAKCLNQEPVGLIRGLNDPESVLLSKRCAEEIKYHLLLRFQELAVIMPKHLVPNAEKLMEVFINGLPRSIEGNVTASKPQTLEEAINITQRLMDQIIKHDYVQEANDSKRSLRIKDAPKAHSIDIMRIECSKANNRATGKNLRDGLERLLGIGWWESSFLFQRGVVWLRDVCCGEIEVLDSMEWLKNVEFG</sequence>
<reference evidence="1" key="2">
    <citation type="submission" date="2022-01" db="EMBL/GenBank/DDBJ databases">
        <authorList>
            <person name="Yamashiro T."/>
            <person name="Shiraishi A."/>
            <person name="Satake H."/>
            <person name="Nakayama K."/>
        </authorList>
    </citation>
    <scope>NUCLEOTIDE SEQUENCE</scope>
</reference>
<protein>
    <recommendedName>
        <fullName evidence="3">Reverse transcriptase domain-containing protein</fullName>
    </recommendedName>
</protein>
<keyword evidence="2" id="KW-1185">Reference proteome</keyword>